<dbReference type="EMBL" id="JACRTJ010000027">
    <property type="protein sequence ID" value="MBC8600024.1"/>
    <property type="molecule type" value="Genomic_DNA"/>
</dbReference>
<evidence type="ECO:0000256" key="3">
    <source>
        <dbReference type="ARBA" id="ARBA00022777"/>
    </source>
</evidence>
<evidence type="ECO:0000313" key="7">
    <source>
        <dbReference type="Proteomes" id="UP000647491"/>
    </source>
</evidence>
<dbReference type="Gene3D" id="3.40.1190.20">
    <property type="match status" value="1"/>
</dbReference>
<gene>
    <name evidence="6" type="ORF">H8708_12430</name>
</gene>
<dbReference type="PANTHER" id="PTHR10584">
    <property type="entry name" value="SUGAR KINASE"/>
    <property type="match status" value="1"/>
</dbReference>
<dbReference type="InterPro" id="IPR011611">
    <property type="entry name" value="PfkB_dom"/>
</dbReference>
<dbReference type="PROSITE" id="PS00584">
    <property type="entry name" value="PFKB_KINASES_2"/>
    <property type="match status" value="1"/>
</dbReference>
<dbReference type="Proteomes" id="UP000647491">
    <property type="component" value="Unassembled WGS sequence"/>
</dbReference>
<dbReference type="Pfam" id="PF00294">
    <property type="entry name" value="PfkB"/>
    <property type="match status" value="1"/>
</dbReference>
<keyword evidence="3 4" id="KW-0418">Kinase</keyword>
<dbReference type="InterPro" id="IPR002139">
    <property type="entry name" value="Ribo/fructo_kinase"/>
</dbReference>
<dbReference type="InterPro" id="IPR029056">
    <property type="entry name" value="Ribokinase-like"/>
</dbReference>
<dbReference type="PRINTS" id="PR00990">
    <property type="entry name" value="RIBOKINASE"/>
</dbReference>
<sequence>MKPALIIGSTCVDVIINIHHLPKTEEDIHPTSQSMAIGGCAFNAAYMVRLLNAPHTFITPVGGGTYGDYVAKLMTQSGIPIAVRVPEKENGCCYCLVEAGGERTFMSYHGVEYTFQKEWMEPYPAEDFGLTYVCGLEIEEPTGINLIEYLEEHPSLELFYAPGARVGNMDPKKTERMLALHPFLHINALEAEVMSQKTSYEDAAAYLHSITGNTVIVTLGEKGAYCIEKDGTSYLIPSIPADHVEDTIGAGDAHAGAIIGCLTNGLSLRDSITYANQVSRIVVSVKGSSLPPELLPPLPVPKSAR</sequence>
<accession>A0ABR7NVR5</accession>
<comment type="caution">
    <text evidence="6">The sequence shown here is derived from an EMBL/GenBank/DDBJ whole genome shotgun (WGS) entry which is preliminary data.</text>
</comment>
<evidence type="ECO:0000256" key="4">
    <source>
        <dbReference type="RuleBase" id="RU003704"/>
    </source>
</evidence>
<keyword evidence="7" id="KW-1185">Reference proteome</keyword>
<reference evidence="6 7" key="1">
    <citation type="submission" date="2020-08" db="EMBL/GenBank/DDBJ databases">
        <title>Genome public.</title>
        <authorList>
            <person name="Liu C."/>
            <person name="Sun Q."/>
        </authorList>
    </citation>
    <scope>NUCLEOTIDE SEQUENCE [LARGE SCALE GENOMIC DNA]</scope>
    <source>
        <strain evidence="6 7">BX10</strain>
    </source>
</reference>
<feature type="domain" description="Carbohydrate kinase PfkB" evidence="5">
    <location>
        <begin position="5"/>
        <end position="291"/>
    </location>
</feature>
<evidence type="ECO:0000313" key="6">
    <source>
        <dbReference type="EMBL" id="MBC8600024.1"/>
    </source>
</evidence>
<organism evidence="6 7">
    <name type="scientific">Enterocloster hominis</name>
    <name type="common">ex Liu et al. 2021</name>
    <dbReference type="NCBI Taxonomy" id="2763663"/>
    <lineage>
        <taxon>Bacteria</taxon>
        <taxon>Bacillati</taxon>
        <taxon>Bacillota</taxon>
        <taxon>Clostridia</taxon>
        <taxon>Lachnospirales</taxon>
        <taxon>Lachnospiraceae</taxon>
        <taxon>Enterocloster</taxon>
    </lineage>
</organism>
<keyword evidence="2 4" id="KW-0808">Transferase</keyword>
<dbReference type="RefSeq" id="WP_262428038.1">
    <property type="nucleotide sequence ID" value="NZ_JACRTJ010000027.1"/>
</dbReference>
<evidence type="ECO:0000256" key="2">
    <source>
        <dbReference type="ARBA" id="ARBA00022679"/>
    </source>
</evidence>
<evidence type="ECO:0000256" key="1">
    <source>
        <dbReference type="ARBA" id="ARBA00010688"/>
    </source>
</evidence>
<name>A0ABR7NVR5_9FIRM</name>
<comment type="similarity">
    <text evidence="1 4">Belongs to the carbohydrate kinase PfkB family.</text>
</comment>
<dbReference type="SUPFAM" id="SSF53613">
    <property type="entry name" value="Ribokinase-like"/>
    <property type="match status" value="1"/>
</dbReference>
<dbReference type="InterPro" id="IPR002173">
    <property type="entry name" value="Carboh/pur_kinase_PfkB_CS"/>
</dbReference>
<proteinExistence type="inferred from homology"/>
<dbReference type="GO" id="GO:0016301">
    <property type="term" value="F:kinase activity"/>
    <property type="evidence" value="ECO:0007669"/>
    <property type="project" value="UniProtKB-KW"/>
</dbReference>
<evidence type="ECO:0000259" key="5">
    <source>
        <dbReference type="Pfam" id="PF00294"/>
    </source>
</evidence>
<protein>
    <submittedName>
        <fullName evidence="6">Carbohydrate kinase family protein</fullName>
    </submittedName>
</protein>
<dbReference type="PANTHER" id="PTHR10584:SF166">
    <property type="entry name" value="RIBOKINASE"/>
    <property type="match status" value="1"/>
</dbReference>